<dbReference type="Proteomes" id="UP000442244">
    <property type="component" value="Unassembled WGS sequence"/>
</dbReference>
<dbReference type="Pfam" id="PF21259">
    <property type="entry name" value="Rgg_C"/>
    <property type="match status" value="1"/>
</dbReference>
<dbReference type="OrthoDB" id="2143416at2"/>
<protein>
    <submittedName>
        <fullName evidence="2">XRE family transcriptional regulator</fullName>
    </submittedName>
</protein>
<dbReference type="EMBL" id="SDGY01000002">
    <property type="protein sequence ID" value="TYC46477.1"/>
    <property type="molecule type" value="Genomic_DNA"/>
</dbReference>
<evidence type="ECO:0000259" key="1">
    <source>
        <dbReference type="Pfam" id="PF21259"/>
    </source>
</evidence>
<reference evidence="2 3" key="1">
    <citation type="submission" date="2019-01" db="EMBL/GenBank/DDBJ databases">
        <title>Leuconostoc litchii sp. nov., a novel lactic acid bacterium isolated from lychee.</title>
        <authorList>
            <person name="Wang L.-T."/>
        </authorList>
    </citation>
    <scope>NUCLEOTIDE SEQUENCE [LARGE SCALE GENOMIC DNA]</scope>
    <source>
        <strain evidence="2 3">MB7</strain>
    </source>
</reference>
<dbReference type="AlphaFoldDB" id="A0A652NDX7"/>
<evidence type="ECO:0000313" key="3">
    <source>
        <dbReference type="Proteomes" id="UP000442244"/>
    </source>
</evidence>
<gene>
    <name evidence="2" type="ORF">ESZ47_06415</name>
</gene>
<name>A0A652NDX7_9LACO</name>
<organism evidence="2 3">
    <name type="scientific">Leuconostoc litchii</name>
    <dbReference type="NCBI Taxonomy" id="1981069"/>
    <lineage>
        <taxon>Bacteria</taxon>
        <taxon>Bacillati</taxon>
        <taxon>Bacillota</taxon>
        <taxon>Bacilli</taxon>
        <taxon>Lactobacillales</taxon>
        <taxon>Lactobacillaceae</taxon>
        <taxon>Leuconostoc</taxon>
    </lineage>
</organism>
<sequence length="234" mass="28662">MLQYCFWEKKNNLQILTETLHQYYVDRNRKKLKHLKISIEKDISQNPNYPFTRHYFFMTLSTLYHLDFFLATPEQQNELIDYFFNVNYWQFYDLCLMEHVVNMLHVEKMRPYLSDILKQYATESMPKASTEIVNRILINTLETSIIQKKYSFTKYLLNKIAEYHFNSEDFWFQTWLLFWTGVYEKNHNKIRHAYSIPTYLHQNSTLQSFDNFLKITHTDNPFIENDKKKTHDIN</sequence>
<dbReference type="InterPro" id="IPR010057">
    <property type="entry name" value="Transcription_activator_Rgg_C"/>
</dbReference>
<dbReference type="NCBIfam" id="TIGR01716">
    <property type="entry name" value="RGG_Cterm"/>
    <property type="match status" value="1"/>
</dbReference>
<keyword evidence="3" id="KW-1185">Reference proteome</keyword>
<comment type="caution">
    <text evidence="2">The sequence shown here is derived from an EMBL/GenBank/DDBJ whole genome shotgun (WGS) entry which is preliminary data.</text>
</comment>
<proteinExistence type="predicted"/>
<accession>A0A652NDX7</accession>
<feature type="domain" description="HTH-type transcriptional regulator Rgg C-terminal" evidence="1">
    <location>
        <begin position="51"/>
        <end position="201"/>
    </location>
</feature>
<evidence type="ECO:0000313" key="2">
    <source>
        <dbReference type="EMBL" id="TYC46477.1"/>
    </source>
</evidence>